<evidence type="ECO:0000256" key="6">
    <source>
        <dbReference type="ARBA" id="ARBA00023136"/>
    </source>
</evidence>
<dbReference type="PANTHER" id="PTHR43744:SF12">
    <property type="entry name" value="ABC TRANSPORTER PERMEASE PROTEIN MG189-RELATED"/>
    <property type="match status" value="1"/>
</dbReference>
<dbReference type="RefSeq" id="WP_007830129.1">
    <property type="nucleotide sequence ID" value="NZ_JAVRER010000009.1"/>
</dbReference>
<evidence type="ECO:0000256" key="7">
    <source>
        <dbReference type="RuleBase" id="RU363032"/>
    </source>
</evidence>
<keyword evidence="4 7" id="KW-0812">Transmembrane</keyword>
<keyword evidence="6 7" id="KW-0472">Membrane</keyword>
<feature type="transmembrane region" description="Helical" evidence="7">
    <location>
        <begin position="127"/>
        <end position="145"/>
    </location>
</feature>
<dbReference type="InterPro" id="IPR035906">
    <property type="entry name" value="MetI-like_sf"/>
</dbReference>
<comment type="subcellular location">
    <subcellularLocation>
        <location evidence="1 7">Cell membrane</location>
        <topology evidence="1 7">Multi-pass membrane protein</topology>
    </subcellularLocation>
</comment>
<feature type="region of interest" description="Disordered" evidence="8">
    <location>
        <begin position="1"/>
        <end position="26"/>
    </location>
</feature>
<feature type="transmembrane region" description="Helical" evidence="7">
    <location>
        <begin position="205"/>
        <end position="227"/>
    </location>
</feature>
<dbReference type="AlphaFoldDB" id="A0ABD5E2K6"/>
<evidence type="ECO:0000256" key="1">
    <source>
        <dbReference type="ARBA" id="ARBA00004651"/>
    </source>
</evidence>
<keyword evidence="5 7" id="KW-1133">Transmembrane helix</keyword>
<evidence type="ECO:0000313" key="10">
    <source>
        <dbReference type="EMBL" id="MDT0415580.1"/>
    </source>
</evidence>
<feature type="domain" description="ABC transmembrane type-1" evidence="9">
    <location>
        <begin position="94"/>
        <end position="285"/>
    </location>
</feature>
<accession>A0ABD5E2K6</accession>
<dbReference type="EMBL" id="JAVRER010000009">
    <property type="protein sequence ID" value="MDT0415580.1"/>
    <property type="molecule type" value="Genomic_DNA"/>
</dbReference>
<dbReference type="PROSITE" id="PS50928">
    <property type="entry name" value="ABC_TM1"/>
    <property type="match status" value="1"/>
</dbReference>
<dbReference type="Proteomes" id="UP001183607">
    <property type="component" value="Unassembled WGS sequence"/>
</dbReference>
<dbReference type="CDD" id="cd06261">
    <property type="entry name" value="TM_PBP2"/>
    <property type="match status" value="1"/>
</dbReference>
<evidence type="ECO:0000256" key="2">
    <source>
        <dbReference type="ARBA" id="ARBA00022448"/>
    </source>
</evidence>
<organism evidence="10 11">
    <name type="scientific">Streptomyces evansiae</name>
    <dbReference type="NCBI Taxonomy" id="3075535"/>
    <lineage>
        <taxon>Bacteria</taxon>
        <taxon>Bacillati</taxon>
        <taxon>Actinomycetota</taxon>
        <taxon>Actinomycetes</taxon>
        <taxon>Kitasatosporales</taxon>
        <taxon>Streptomycetaceae</taxon>
        <taxon>Streptomyces</taxon>
    </lineage>
</organism>
<evidence type="ECO:0000256" key="4">
    <source>
        <dbReference type="ARBA" id="ARBA00022692"/>
    </source>
</evidence>
<reference evidence="11" key="1">
    <citation type="submission" date="2023-07" db="EMBL/GenBank/DDBJ databases">
        <title>30 novel species of actinomycetes from the DSMZ collection.</title>
        <authorList>
            <person name="Nouioui I."/>
        </authorList>
    </citation>
    <scope>NUCLEOTIDE SEQUENCE [LARGE SCALE GENOMIC DNA]</scope>
    <source>
        <strain evidence="11">DSM 41982</strain>
    </source>
</reference>
<proteinExistence type="inferred from homology"/>
<protein>
    <submittedName>
        <fullName evidence="10">Carbohydrate ABC transporter permease</fullName>
    </submittedName>
</protein>
<feature type="transmembrane region" description="Helical" evidence="7">
    <location>
        <begin position="98"/>
        <end position="120"/>
    </location>
</feature>
<sequence length="300" mass="32958">MTTQPLTTTRPTTGAPAPARPPARPGGTKRALGWIAEHALLVALAAVFLVPVVFVVLTSFMGGHQTLTGALWPHPFQWSNYLTAFRTAPLGRWFANSLLYAGVSTILMLVSSVPMAYVLAKVRFKGASILFFAVIIAMLLPPQVTQVPVYVMWAQLRVVGTFWPLILPHLFGNAFSIFLLRQFFLSIPNEYLDAARMDGNGEWGVLTRVMVPMAKPGIAAASIFMFFQCWNDYYGPLLYTSENPDHWTIAYGLASFHGAHSTDWGVIMAVTTLATLPVVLVFFFAQRTFVEGITLTGVKG</sequence>
<keyword evidence="3" id="KW-1003">Cell membrane</keyword>
<dbReference type="PANTHER" id="PTHR43744">
    <property type="entry name" value="ABC TRANSPORTER PERMEASE PROTEIN MG189-RELATED-RELATED"/>
    <property type="match status" value="1"/>
</dbReference>
<gene>
    <name evidence="10" type="ORF">RM574_08750</name>
</gene>
<evidence type="ECO:0000256" key="8">
    <source>
        <dbReference type="SAM" id="MobiDB-lite"/>
    </source>
</evidence>
<evidence type="ECO:0000313" key="11">
    <source>
        <dbReference type="Proteomes" id="UP001183607"/>
    </source>
</evidence>
<evidence type="ECO:0000256" key="5">
    <source>
        <dbReference type="ARBA" id="ARBA00022989"/>
    </source>
</evidence>
<name>A0ABD5E2K6_9ACTN</name>
<dbReference type="InterPro" id="IPR000515">
    <property type="entry name" value="MetI-like"/>
</dbReference>
<dbReference type="Gene3D" id="1.10.3720.10">
    <property type="entry name" value="MetI-like"/>
    <property type="match status" value="1"/>
</dbReference>
<comment type="similarity">
    <text evidence="7">Belongs to the binding-protein-dependent transport system permease family.</text>
</comment>
<evidence type="ECO:0000259" key="9">
    <source>
        <dbReference type="PROSITE" id="PS50928"/>
    </source>
</evidence>
<keyword evidence="2 7" id="KW-0813">Transport</keyword>
<comment type="caution">
    <text evidence="10">The sequence shown here is derived from an EMBL/GenBank/DDBJ whole genome shotgun (WGS) entry which is preliminary data.</text>
</comment>
<evidence type="ECO:0000256" key="3">
    <source>
        <dbReference type="ARBA" id="ARBA00022475"/>
    </source>
</evidence>
<feature type="compositionally biased region" description="Low complexity" evidence="8">
    <location>
        <begin position="7"/>
        <end position="17"/>
    </location>
</feature>
<dbReference type="SUPFAM" id="SSF161098">
    <property type="entry name" value="MetI-like"/>
    <property type="match status" value="1"/>
</dbReference>
<feature type="transmembrane region" description="Helical" evidence="7">
    <location>
        <begin position="39"/>
        <end position="62"/>
    </location>
</feature>
<dbReference type="GO" id="GO:0005886">
    <property type="term" value="C:plasma membrane"/>
    <property type="evidence" value="ECO:0007669"/>
    <property type="project" value="UniProtKB-SubCell"/>
</dbReference>
<dbReference type="Pfam" id="PF00528">
    <property type="entry name" value="BPD_transp_1"/>
    <property type="match status" value="1"/>
</dbReference>
<feature type="transmembrane region" description="Helical" evidence="7">
    <location>
        <begin position="165"/>
        <end position="184"/>
    </location>
</feature>
<feature type="transmembrane region" description="Helical" evidence="7">
    <location>
        <begin position="264"/>
        <end position="285"/>
    </location>
</feature>